<sequence>MGIASFFDRLPLISSAKKNKQPKDAEMERSLAILDRQGEDVAKISNVGRIVVKQCPIKANV</sequence>
<protein>
    <submittedName>
        <fullName evidence="1">Uncharacterized protein</fullName>
    </submittedName>
</protein>
<organism evidence="1">
    <name type="scientific">uncultured Rubrobacteraceae bacterium</name>
    <dbReference type="NCBI Taxonomy" id="349277"/>
    <lineage>
        <taxon>Bacteria</taxon>
        <taxon>Bacillati</taxon>
        <taxon>Actinomycetota</taxon>
        <taxon>Rubrobacteria</taxon>
        <taxon>Rubrobacterales</taxon>
        <taxon>Rubrobacteraceae</taxon>
        <taxon>environmental samples</taxon>
    </lineage>
</organism>
<gene>
    <name evidence="1" type="ORF">AVDCRST_MAG14-1496</name>
</gene>
<accession>A0A6J4QW12</accession>
<name>A0A6J4QW12_9ACTN</name>
<evidence type="ECO:0000313" key="1">
    <source>
        <dbReference type="EMBL" id="CAA9455133.1"/>
    </source>
</evidence>
<dbReference type="EMBL" id="CADCVG010000061">
    <property type="protein sequence ID" value="CAA9455133.1"/>
    <property type="molecule type" value="Genomic_DNA"/>
</dbReference>
<proteinExistence type="predicted"/>
<dbReference type="AlphaFoldDB" id="A0A6J4QW12"/>
<reference evidence="1" key="1">
    <citation type="submission" date="2020-02" db="EMBL/GenBank/DDBJ databases">
        <authorList>
            <person name="Meier V. D."/>
        </authorList>
    </citation>
    <scope>NUCLEOTIDE SEQUENCE</scope>
    <source>
        <strain evidence="1">AVDCRST_MAG14</strain>
    </source>
</reference>